<proteinExistence type="predicted"/>
<dbReference type="Proteomes" id="UP000033033">
    <property type="component" value="Chromosome"/>
</dbReference>
<dbReference type="STRING" id="1434108.MSBRM_0330"/>
<dbReference type="RefSeq" id="WP_048154266.1">
    <property type="nucleotide sequence ID" value="NZ_CP009528.1"/>
</dbReference>
<dbReference type="HOGENOM" id="CLU_047683_0_0_2"/>
<organism evidence="1 2">
    <name type="scientific">Methanosarcina barkeri MS</name>
    <dbReference type="NCBI Taxonomy" id="1434108"/>
    <lineage>
        <taxon>Archaea</taxon>
        <taxon>Methanobacteriati</taxon>
        <taxon>Methanobacteriota</taxon>
        <taxon>Stenosarchaea group</taxon>
        <taxon>Methanomicrobia</taxon>
        <taxon>Methanosarcinales</taxon>
        <taxon>Methanosarcinaceae</taxon>
        <taxon>Methanosarcina</taxon>
    </lineage>
</organism>
<sequence>MKINHIGVIAGVPSALSDIDKKRGHESKVIQTYPHPFKFNRDEFFLIDGFNFHSAVNSCRYLCECTKADRIHIHEKAPLKGIEILIFKLLGKEVIFHYHGTDIRGKRQPFLHKLADKKYVSTPDLMKYVDAVWVPNLLNDKEIPPKNRQRTGEKIKLLHIPSNPAVKGSEFIDSAVKRLQEEGYEIEYSMVQNISHEEALKLMSQCDVYIDQLLLGTYGVSSLECAFMGVPVVCYVNPELYEIKIPFINADKNSIYDTLKTVCNMTNEELYNIGENEKTFYEKVKKQFDTTY</sequence>
<name>A0A0E3QRC2_METBA</name>
<dbReference type="GeneID" id="24843493"/>
<gene>
    <name evidence="1" type="ORF">MSBRM_0330</name>
</gene>
<dbReference type="PATRIC" id="fig|1434108.4.peg.380"/>
<dbReference type="KEGG" id="mby:MSBRM_0330"/>
<dbReference type="CDD" id="cd01635">
    <property type="entry name" value="Glycosyltransferase_GTB-type"/>
    <property type="match status" value="1"/>
</dbReference>
<keyword evidence="1" id="KW-0808">Transferase</keyword>
<dbReference type="EMBL" id="CP009528">
    <property type="protein sequence ID" value="AKB53328.1"/>
    <property type="molecule type" value="Genomic_DNA"/>
</dbReference>
<evidence type="ECO:0000313" key="2">
    <source>
        <dbReference type="Proteomes" id="UP000033033"/>
    </source>
</evidence>
<dbReference type="GO" id="GO:0008483">
    <property type="term" value="F:transaminase activity"/>
    <property type="evidence" value="ECO:0007669"/>
    <property type="project" value="UniProtKB-KW"/>
</dbReference>
<reference evidence="1 2" key="1">
    <citation type="submission" date="2014-07" db="EMBL/GenBank/DDBJ databases">
        <title>Methanogenic archaea and the global carbon cycle.</title>
        <authorList>
            <person name="Henriksen J.R."/>
            <person name="Luke J."/>
            <person name="Reinhart S."/>
            <person name="Benedict M.N."/>
            <person name="Youngblut N.D."/>
            <person name="Metcalf M.E."/>
            <person name="Whitaker R.J."/>
            <person name="Metcalf W.W."/>
        </authorList>
    </citation>
    <scope>NUCLEOTIDE SEQUENCE [LARGE SCALE GENOMIC DNA]</scope>
    <source>
        <strain evidence="1 2">MS</strain>
    </source>
</reference>
<keyword evidence="1" id="KW-0032">Aminotransferase</keyword>
<protein>
    <submittedName>
        <fullName evidence="1">Putative aminotransferase, class-II</fullName>
    </submittedName>
</protein>
<dbReference type="SUPFAM" id="SSF53756">
    <property type="entry name" value="UDP-Glycosyltransferase/glycogen phosphorylase"/>
    <property type="match status" value="1"/>
</dbReference>
<keyword evidence="2" id="KW-1185">Reference proteome</keyword>
<accession>A0A0E3QRC2</accession>
<dbReference type="AlphaFoldDB" id="A0A0E3QRC2"/>
<dbReference type="Gene3D" id="3.40.50.2000">
    <property type="entry name" value="Glycogen Phosphorylase B"/>
    <property type="match status" value="2"/>
</dbReference>
<evidence type="ECO:0000313" key="1">
    <source>
        <dbReference type="EMBL" id="AKB53328.1"/>
    </source>
</evidence>